<dbReference type="AlphaFoldDB" id="A0A0E9RMH5"/>
<evidence type="ECO:0000313" key="1">
    <source>
        <dbReference type="EMBL" id="JAH29660.1"/>
    </source>
</evidence>
<proteinExistence type="predicted"/>
<reference evidence="1" key="2">
    <citation type="journal article" date="2015" name="Fish Shellfish Immunol.">
        <title>Early steps in the European eel (Anguilla anguilla)-Vibrio vulnificus interaction in the gills: Role of the RtxA13 toxin.</title>
        <authorList>
            <person name="Callol A."/>
            <person name="Pajuelo D."/>
            <person name="Ebbesson L."/>
            <person name="Teles M."/>
            <person name="MacKenzie S."/>
            <person name="Amaro C."/>
        </authorList>
    </citation>
    <scope>NUCLEOTIDE SEQUENCE</scope>
</reference>
<reference evidence="1" key="1">
    <citation type="submission" date="2014-11" db="EMBL/GenBank/DDBJ databases">
        <authorList>
            <person name="Amaro Gonzalez C."/>
        </authorList>
    </citation>
    <scope>NUCLEOTIDE SEQUENCE</scope>
</reference>
<dbReference type="EMBL" id="GBXM01078917">
    <property type="protein sequence ID" value="JAH29660.1"/>
    <property type="molecule type" value="Transcribed_RNA"/>
</dbReference>
<organism evidence="1">
    <name type="scientific">Anguilla anguilla</name>
    <name type="common">European freshwater eel</name>
    <name type="synonym">Muraena anguilla</name>
    <dbReference type="NCBI Taxonomy" id="7936"/>
    <lineage>
        <taxon>Eukaryota</taxon>
        <taxon>Metazoa</taxon>
        <taxon>Chordata</taxon>
        <taxon>Craniata</taxon>
        <taxon>Vertebrata</taxon>
        <taxon>Euteleostomi</taxon>
        <taxon>Actinopterygii</taxon>
        <taxon>Neopterygii</taxon>
        <taxon>Teleostei</taxon>
        <taxon>Anguilliformes</taxon>
        <taxon>Anguillidae</taxon>
        <taxon>Anguilla</taxon>
    </lineage>
</organism>
<accession>A0A0E9RMH5</accession>
<sequence>MYSKVALRIVFFLLDWKVLRL</sequence>
<protein>
    <submittedName>
        <fullName evidence="1">Uncharacterized protein</fullName>
    </submittedName>
</protein>
<name>A0A0E9RMH5_ANGAN</name>